<feature type="region of interest" description="Disordered" evidence="1">
    <location>
        <begin position="1012"/>
        <end position="1244"/>
    </location>
</feature>
<dbReference type="GO" id="GO:0005886">
    <property type="term" value="C:plasma membrane"/>
    <property type="evidence" value="ECO:0007669"/>
    <property type="project" value="TreeGrafter"/>
</dbReference>
<feature type="region of interest" description="Disordered" evidence="1">
    <location>
        <begin position="1318"/>
        <end position="1341"/>
    </location>
</feature>
<dbReference type="PROSITE" id="PS51450">
    <property type="entry name" value="LRR"/>
    <property type="match status" value="1"/>
</dbReference>
<feature type="compositionally biased region" description="Low complexity" evidence="1">
    <location>
        <begin position="1205"/>
        <end position="1219"/>
    </location>
</feature>
<dbReference type="Proteomes" id="UP000663823">
    <property type="component" value="Unassembled WGS sequence"/>
</dbReference>
<dbReference type="GO" id="GO:0030027">
    <property type="term" value="C:lamellipodium"/>
    <property type="evidence" value="ECO:0007669"/>
    <property type="project" value="TreeGrafter"/>
</dbReference>
<protein>
    <recommendedName>
        <fullName evidence="2">CARMIL pleckstrin homology domain-containing protein</fullName>
    </recommendedName>
</protein>
<comment type="caution">
    <text evidence="3">The sequence shown here is derived from an EMBL/GenBank/DDBJ whole genome shotgun (WGS) entry which is preliminary data.</text>
</comment>
<dbReference type="PANTHER" id="PTHR24112:SF66">
    <property type="entry name" value="LEUCINE-RICH REPEAT, ISOFORM F"/>
    <property type="match status" value="1"/>
</dbReference>
<dbReference type="InterPro" id="IPR001611">
    <property type="entry name" value="Leu-rich_rpt"/>
</dbReference>
<dbReference type="InterPro" id="IPR051279">
    <property type="entry name" value="PP1-Reg/Actin-Interact_Protein"/>
</dbReference>
<feature type="compositionally biased region" description="Basic and acidic residues" evidence="1">
    <location>
        <begin position="1053"/>
        <end position="1078"/>
    </location>
</feature>
<evidence type="ECO:0000313" key="3">
    <source>
        <dbReference type="EMBL" id="CAF3641787.1"/>
    </source>
</evidence>
<dbReference type="Pfam" id="PF17888">
    <property type="entry name" value="Carm_PH"/>
    <property type="match status" value="1"/>
</dbReference>
<name>A0A818QKL1_9BILA</name>
<dbReference type="Gene3D" id="2.30.29.30">
    <property type="entry name" value="Pleckstrin-homology domain (PH domain)/Phosphotyrosine-binding domain (PTB)"/>
    <property type="match status" value="1"/>
</dbReference>
<sequence length="1357" mass="154259">MNDRDDFAELVGSARNVTKCSSFYFYGRIRYGTKGEKVEERFLCMDHVRVYICSIKIPVKIESQFNILSIKSIERLNDSHIIIETDAKQSHSLYSLHDKASLQPFLIILIRTIRAVFPHRLQAIVDIRPENEYDRLLRLSNEYFDDKSSDIHICGGFSHRYECACDFYQTQCHRSVQNLVDTVFAHRASREFTFREFESFNQKDWLPIIGALRHNEWFIKLTIENTKLSSENIDELCVTFRLNKTIKDLRLVNCGLKQDFVTRFANYLPITNIENFDLSNNTFEDKGLNVLSTALQQRKLPLRSFNLQSCSITHKSLYGFNSSLINNNYILKNLKILDLSGNRIKEENCITILFSNNENVLEELHLSDIEFNLESFFYSLAALPCKLRRLYITSIKSSISSSISGGVKSFFTKTQLLEILQLSNANLSNDFLRELCEGLHSNMHLKNLDLCLSGNQLESFIHECASRFATIPCLNTLDISGCDLDTEVVTLLIELKKNQKLKSLHIGRNFNNTKPKNLQRIVSAMKDLVFDSKLEYLSIADSKLRENTADFLQSLVNNTSIKTLDIRGNLMSDTGARSLTHVIQMNRHLHTIFYDRNVLSLNNFEDIVNAMEENYVIQYLPVPMTDIILMKTSEKERMEKLQFLINKLDSLCIRNQEQNQKISSTDSLLVTTTANLAHEMTLSWENQQQLFADQLSLEYIQSCSNRPNNKNDELKSMLTRPVHINEVSSQLYDLYLIEEERLKDDWQDVCKLFEQRFIRTQENLSKKYYQLFKEQLLINYDDKFQDEIRTYFLNSNNAINHLLNHEIPAKIASYTRECYINVATCLQRRAYDTMNEMAYDMHKQLESTILRTATPSPQTSAADGQQHPSSTIDRLVNRGANVVHRLAHNKHGHPQPELIDETINNRPLKTTDSNEYLADPPPKTPRSTSRDNRLLPSTSNKVPPPTSPKQSSASNRHRSVLNSTNESEPISTNTNPIYNNFSNLNRTSKQDISLEDEANRIEHDLLDIVEQERQKDQQKNIPPNIPAKKRLTSSAQDDPLDIDLEPTTRLVHLGKDRPRRDNVRRPVKRTDGTSHDSSSDGGLDNDDNSIGDIPPTSTIETSNINPSNISTIDPPPITELPPKTVTKFKAALKSSKTSADESSPPPPPPIPAKTQQSTRSSNLQQQTSTPLLTTNISSKSTIQTHNDTSQVINSDSICDPSQIKPSLSLSSQTTTSPLSNKDDQKETYNSLENIPSSHAPPVLARTGKVAIGTRVLPISDPSGEAPPVRLRHLQSDRKDSPTGSDATSGAGDLSTSTDSEKYKRLSVKERARMLTTPNAPMTLNDKKTATSPSNTTVTSPYTPRTHRRLIEQVNLFC</sequence>
<dbReference type="GO" id="GO:0034315">
    <property type="term" value="P:regulation of Arp2/3 complex-mediated actin nucleation"/>
    <property type="evidence" value="ECO:0007669"/>
    <property type="project" value="TreeGrafter"/>
</dbReference>
<dbReference type="Gene3D" id="3.80.10.10">
    <property type="entry name" value="Ribonuclease Inhibitor"/>
    <property type="match status" value="1"/>
</dbReference>
<evidence type="ECO:0000259" key="2">
    <source>
        <dbReference type="Pfam" id="PF17888"/>
    </source>
</evidence>
<organism evidence="3 4">
    <name type="scientific">Rotaria sordida</name>
    <dbReference type="NCBI Taxonomy" id="392033"/>
    <lineage>
        <taxon>Eukaryota</taxon>
        <taxon>Metazoa</taxon>
        <taxon>Spiralia</taxon>
        <taxon>Gnathifera</taxon>
        <taxon>Rotifera</taxon>
        <taxon>Eurotatoria</taxon>
        <taxon>Bdelloidea</taxon>
        <taxon>Philodinida</taxon>
        <taxon>Philodinidae</taxon>
        <taxon>Rotaria</taxon>
    </lineage>
</organism>
<dbReference type="InterPro" id="IPR032675">
    <property type="entry name" value="LRR_dom_sf"/>
</dbReference>
<evidence type="ECO:0000313" key="4">
    <source>
        <dbReference type="Proteomes" id="UP000663823"/>
    </source>
</evidence>
<dbReference type="PANTHER" id="PTHR24112">
    <property type="entry name" value="LEUCINE-RICH REPEAT, ISOFORM F-RELATED"/>
    <property type="match status" value="1"/>
</dbReference>
<dbReference type="EMBL" id="CAJOAX010000729">
    <property type="protein sequence ID" value="CAF3641787.1"/>
    <property type="molecule type" value="Genomic_DNA"/>
</dbReference>
<feature type="compositionally biased region" description="Polar residues" evidence="1">
    <location>
        <begin position="1227"/>
        <end position="1236"/>
    </location>
</feature>
<dbReference type="GO" id="GO:0016477">
    <property type="term" value="P:cell migration"/>
    <property type="evidence" value="ECO:0007669"/>
    <property type="project" value="TreeGrafter"/>
</dbReference>
<feature type="compositionally biased region" description="Polar residues" evidence="1">
    <location>
        <begin position="948"/>
        <end position="976"/>
    </location>
</feature>
<evidence type="ECO:0000256" key="1">
    <source>
        <dbReference type="SAM" id="MobiDB-lite"/>
    </source>
</evidence>
<feature type="domain" description="CARMIL pleckstrin homology" evidence="2">
    <location>
        <begin position="28"/>
        <end position="118"/>
    </location>
</feature>
<dbReference type="InterPro" id="IPR011993">
    <property type="entry name" value="PH-like_dom_sf"/>
</dbReference>
<feature type="region of interest" description="Disordered" evidence="1">
    <location>
        <begin position="907"/>
        <end position="976"/>
    </location>
</feature>
<feature type="compositionally biased region" description="Polar residues" evidence="1">
    <location>
        <begin position="1281"/>
        <end position="1297"/>
    </location>
</feature>
<feature type="compositionally biased region" description="Low complexity" evidence="1">
    <location>
        <begin position="1160"/>
        <end position="1175"/>
    </location>
</feature>
<feature type="compositionally biased region" description="Polar residues" evidence="1">
    <location>
        <begin position="1176"/>
        <end position="1196"/>
    </location>
</feature>
<gene>
    <name evidence="3" type="ORF">OTI717_LOCUS8876</name>
</gene>
<feature type="region of interest" description="Disordered" evidence="1">
    <location>
        <begin position="1274"/>
        <end position="1303"/>
    </location>
</feature>
<feature type="compositionally biased region" description="Polar residues" evidence="1">
    <location>
        <begin position="1095"/>
        <end position="1111"/>
    </location>
</feature>
<dbReference type="SMART" id="SM00368">
    <property type="entry name" value="LRR_RI"/>
    <property type="match status" value="4"/>
</dbReference>
<accession>A0A818QKL1</accession>
<dbReference type="InterPro" id="IPR041245">
    <property type="entry name" value="CARMIL_PH"/>
</dbReference>
<dbReference type="SUPFAM" id="SSF52047">
    <property type="entry name" value="RNI-like"/>
    <property type="match status" value="2"/>
</dbReference>
<proteinExistence type="predicted"/>
<reference evidence="3" key="1">
    <citation type="submission" date="2021-02" db="EMBL/GenBank/DDBJ databases">
        <authorList>
            <person name="Nowell W R."/>
        </authorList>
    </citation>
    <scope>NUCLEOTIDE SEQUENCE</scope>
</reference>
<feature type="compositionally biased region" description="Polar residues" evidence="1">
    <location>
        <begin position="1329"/>
        <end position="1341"/>
    </location>
</feature>